<dbReference type="EMBL" id="JACGWJ010001177">
    <property type="protein sequence ID" value="KAL0284165.1"/>
    <property type="molecule type" value="Genomic_DNA"/>
</dbReference>
<feature type="region of interest" description="Disordered" evidence="1">
    <location>
        <begin position="31"/>
        <end position="60"/>
    </location>
</feature>
<proteinExistence type="predicted"/>
<gene>
    <name evidence="2" type="ORF">Sradi_7207500</name>
</gene>
<reference evidence="2" key="2">
    <citation type="journal article" date="2024" name="Plant">
        <title>Genomic evolution and insights into agronomic trait innovations of Sesamum species.</title>
        <authorList>
            <person name="Miao H."/>
            <person name="Wang L."/>
            <person name="Qu L."/>
            <person name="Liu H."/>
            <person name="Sun Y."/>
            <person name="Le M."/>
            <person name="Wang Q."/>
            <person name="Wei S."/>
            <person name="Zheng Y."/>
            <person name="Lin W."/>
            <person name="Duan Y."/>
            <person name="Cao H."/>
            <person name="Xiong S."/>
            <person name="Wang X."/>
            <person name="Wei L."/>
            <person name="Li C."/>
            <person name="Ma Q."/>
            <person name="Ju M."/>
            <person name="Zhao R."/>
            <person name="Li G."/>
            <person name="Mu C."/>
            <person name="Tian Q."/>
            <person name="Mei H."/>
            <person name="Zhang T."/>
            <person name="Gao T."/>
            <person name="Zhang H."/>
        </authorList>
    </citation>
    <scope>NUCLEOTIDE SEQUENCE</scope>
    <source>
        <strain evidence="2">G02</strain>
    </source>
</reference>
<dbReference type="AlphaFoldDB" id="A0AAW2IQ66"/>
<reference evidence="2" key="1">
    <citation type="submission" date="2020-06" db="EMBL/GenBank/DDBJ databases">
        <authorList>
            <person name="Li T."/>
            <person name="Hu X."/>
            <person name="Zhang T."/>
            <person name="Song X."/>
            <person name="Zhang H."/>
            <person name="Dai N."/>
            <person name="Sheng W."/>
            <person name="Hou X."/>
            <person name="Wei L."/>
        </authorList>
    </citation>
    <scope>NUCLEOTIDE SEQUENCE</scope>
    <source>
        <strain evidence="2">G02</strain>
        <tissue evidence="2">Leaf</tissue>
    </source>
</reference>
<evidence type="ECO:0000256" key="1">
    <source>
        <dbReference type="SAM" id="MobiDB-lite"/>
    </source>
</evidence>
<organism evidence="2">
    <name type="scientific">Sesamum radiatum</name>
    <name type="common">Black benniseed</name>
    <dbReference type="NCBI Taxonomy" id="300843"/>
    <lineage>
        <taxon>Eukaryota</taxon>
        <taxon>Viridiplantae</taxon>
        <taxon>Streptophyta</taxon>
        <taxon>Embryophyta</taxon>
        <taxon>Tracheophyta</taxon>
        <taxon>Spermatophyta</taxon>
        <taxon>Magnoliopsida</taxon>
        <taxon>eudicotyledons</taxon>
        <taxon>Gunneridae</taxon>
        <taxon>Pentapetalae</taxon>
        <taxon>asterids</taxon>
        <taxon>lamiids</taxon>
        <taxon>Lamiales</taxon>
        <taxon>Pedaliaceae</taxon>
        <taxon>Sesamum</taxon>
    </lineage>
</organism>
<evidence type="ECO:0000313" key="2">
    <source>
        <dbReference type="EMBL" id="KAL0284165.1"/>
    </source>
</evidence>
<accession>A0AAW2IQ66</accession>
<comment type="caution">
    <text evidence="2">The sequence shown here is derived from an EMBL/GenBank/DDBJ whole genome shotgun (WGS) entry which is preliminary data.</text>
</comment>
<name>A0AAW2IQ66_SESRA</name>
<sequence length="60" mass="6498">MLAEDDVGVSDRGPISSPCILLRDECRHLECSRSQPSRPSGGGEGASSRIQVTIPRTFRN</sequence>
<protein>
    <submittedName>
        <fullName evidence="2">Uncharacterized protein</fullName>
    </submittedName>
</protein>